<sequence>MWKFATASLATIDKANTARVQLFPAAGLARQMAASAGIWMRRSRKS</sequence>
<dbReference type="AlphaFoldDB" id="A0A2X2SXK5"/>
<dbReference type="Proteomes" id="UP000251197">
    <property type="component" value="Unassembled WGS sequence"/>
</dbReference>
<protein>
    <submittedName>
        <fullName evidence="1">Uncharacterized protein</fullName>
    </submittedName>
</protein>
<evidence type="ECO:0000313" key="2">
    <source>
        <dbReference type="Proteomes" id="UP000251197"/>
    </source>
</evidence>
<accession>A0A2X2SXK5</accession>
<dbReference type="EMBL" id="UAVU01000003">
    <property type="protein sequence ID" value="SQA96724.1"/>
    <property type="molecule type" value="Genomic_DNA"/>
</dbReference>
<reference evidence="1 2" key="1">
    <citation type="submission" date="2018-06" db="EMBL/GenBank/DDBJ databases">
        <authorList>
            <consortium name="Pathogen Informatics"/>
            <person name="Doyle S."/>
        </authorList>
    </citation>
    <scope>NUCLEOTIDE SEQUENCE [LARGE SCALE GENOMIC DNA]</scope>
    <source>
        <strain evidence="1 2">NCTC12120</strain>
    </source>
</reference>
<gene>
    <name evidence="1" type="ORF">NCTC12120_00484</name>
</gene>
<proteinExistence type="predicted"/>
<name>A0A2X2SXK5_9ENTR</name>
<evidence type="ECO:0000313" key="1">
    <source>
        <dbReference type="EMBL" id="SQA96724.1"/>
    </source>
</evidence>
<organism evidence="1 2">
    <name type="scientific">Cedecea neteri</name>
    <dbReference type="NCBI Taxonomy" id="158822"/>
    <lineage>
        <taxon>Bacteria</taxon>
        <taxon>Pseudomonadati</taxon>
        <taxon>Pseudomonadota</taxon>
        <taxon>Gammaproteobacteria</taxon>
        <taxon>Enterobacterales</taxon>
        <taxon>Enterobacteriaceae</taxon>
        <taxon>Cedecea</taxon>
    </lineage>
</organism>